<dbReference type="HAMAP" id="MF_00674">
    <property type="entry name" value="UPF0251"/>
    <property type="match status" value="1"/>
</dbReference>
<gene>
    <name evidence="3" type="ORF">H8S22_07105</name>
</gene>
<comment type="similarity">
    <text evidence="1 2">Belongs to the UPF0251 family.</text>
</comment>
<evidence type="ECO:0000313" key="4">
    <source>
        <dbReference type="Proteomes" id="UP000635828"/>
    </source>
</evidence>
<dbReference type="PANTHER" id="PTHR37478:SF2">
    <property type="entry name" value="UPF0251 PROTEIN TK0562"/>
    <property type="match status" value="1"/>
</dbReference>
<organism evidence="3 4">
    <name type="scientific">Anaerostipes hominis</name>
    <name type="common">ex Liu et al. 2021</name>
    <dbReference type="NCBI Taxonomy" id="2763018"/>
    <lineage>
        <taxon>Bacteria</taxon>
        <taxon>Bacillati</taxon>
        <taxon>Bacillota</taxon>
        <taxon>Clostridia</taxon>
        <taxon>Lachnospirales</taxon>
        <taxon>Lachnospiraceae</taxon>
        <taxon>Anaerostipes</taxon>
    </lineage>
</organism>
<evidence type="ECO:0000256" key="1">
    <source>
        <dbReference type="ARBA" id="ARBA00009350"/>
    </source>
</evidence>
<reference evidence="3 4" key="1">
    <citation type="submission" date="2020-08" db="EMBL/GenBank/DDBJ databases">
        <title>Genome public.</title>
        <authorList>
            <person name="Liu C."/>
            <person name="Sun Q."/>
        </authorList>
    </citation>
    <scope>NUCLEOTIDE SEQUENCE [LARGE SCALE GENOMIC DNA]</scope>
    <source>
        <strain evidence="3 4">NSJ-7</strain>
    </source>
</reference>
<accession>A0ABR7FRB9</accession>
<dbReference type="InterPro" id="IPR002852">
    <property type="entry name" value="UPF0251"/>
</dbReference>
<protein>
    <recommendedName>
        <fullName evidence="2">UPF0251 protein H8S22_07105</fullName>
    </recommendedName>
</protein>
<evidence type="ECO:0000256" key="2">
    <source>
        <dbReference type="HAMAP-Rule" id="MF_00674"/>
    </source>
</evidence>
<dbReference type="EMBL" id="JACOOS010000006">
    <property type="protein sequence ID" value="MBC5677388.1"/>
    <property type="molecule type" value="Genomic_DNA"/>
</dbReference>
<dbReference type="Pfam" id="PF02001">
    <property type="entry name" value="DUF134"/>
    <property type="match status" value="1"/>
</dbReference>
<dbReference type="RefSeq" id="WP_024729296.1">
    <property type="nucleotide sequence ID" value="NZ_JACOOS010000006.1"/>
</dbReference>
<sequence>MPRPRKCRRVCAMPENQGFEPLGKQEKYCGNRIVKMSIDEYETIRLIDWEKLTQVQCSEQMGIARTTVTGIYDSARTKLADALIHGKMLKIQGGDYTLCSGDKEKCSGHCCKIEKEKER</sequence>
<proteinExistence type="inferred from homology"/>
<name>A0ABR7FRB9_9FIRM</name>
<comment type="caution">
    <text evidence="3">The sequence shown here is derived from an EMBL/GenBank/DDBJ whole genome shotgun (WGS) entry which is preliminary data.</text>
</comment>
<dbReference type="PANTHER" id="PTHR37478">
    <property type="match status" value="1"/>
</dbReference>
<keyword evidence="4" id="KW-1185">Reference proteome</keyword>
<evidence type="ECO:0000313" key="3">
    <source>
        <dbReference type="EMBL" id="MBC5677388.1"/>
    </source>
</evidence>
<dbReference type="Proteomes" id="UP000635828">
    <property type="component" value="Unassembled WGS sequence"/>
</dbReference>